<evidence type="ECO:0000256" key="4">
    <source>
        <dbReference type="ARBA" id="ARBA00023215"/>
    </source>
</evidence>
<proteinExistence type="inferred from homology"/>
<keyword evidence="3 6" id="KW-0732">Signal</keyword>
<evidence type="ECO:0000313" key="10">
    <source>
        <dbReference type="Proteomes" id="UP000749453"/>
    </source>
</evidence>
<evidence type="ECO:0000313" key="9">
    <source>
        <dbReference type="EMBL" id="MBM9937696.1"/>
    </source>
</evidence>
<name>A0AAW4GD29_9GAMM</name>
<evidence type="ECO:0000256" key="5">
    <source>
        <dbReference type="SAM" id="MobiDB-lite"/>
    </source>
</evidence>
<dbReference type="Pfam" id="PF02974">
    <property type="entry name" value="Inh"/>
    <property type="match status" value="1"/>
</dbReference>
<keyword evidence="10" id="KW-1185">Reference proteome</keyword>
<evidence type="ECO:0000256" key="3">
    <source>
        <dbReference type="ARBA" id="ARBA00022729"/>
    </source>
</evidence>
<evidence type="ECO:0000313" key="8">
    <source>
        <dbReference type="EMBL" id="MBM9912100.1"/>
    </source>
</evidence>
<evidence type="ECO:0000313" key="11">
    <source>
        <dbReference type="Proteomes" id="UP000784064"/>
    </source>
</evidence>
<dbReference type="EMBL" id="JAFFTA010000001">
    <property type="protein sequence ID" value="MBM9912100.1"/>
    <property type="molecule type" value="Genomic_DNA"/>
</dbReference>
<dbReference type="SUPFAM" id="SSF50882">
    <property type="entry name" value="beta-Barrel protease inhibitors"/>
    <property type="match status" value="1"/>
</dbReference>
<reference evidence="10" key="1">
    <citation type="submission" date="2021-01" db="EMBL/GenBank/DDBJ databases">
        <title>Stenotrophomonas maltophilia.</title>
        <authorList>
            <person name="Yu Y."/>
        </authorList>
    </citation>
    <scope>NUCLEOTIDE SEQUENCE [LARGE SCALE GENOMIC DNA]</scope>
    <source>
        <strain evidence="10">As-6</strain>
    </source>
</reference>
<feature type="signal peptide" evidence="6">
    <location>
        <begin position="1"/>
        <end position="24"/>
    </location>
</feature>
<organism evidence="8 11">
    <name type="scientific">Stenotrophomonas lactitubi</name>
    <dbReference type="NCBI Taxonomy" id="2045214"/>
    <lineage>
        <taxon>Bacteria</taxon>
        <taxon>Pseudomonadati</taxon>
        <taxon>Pseudomonadota</taxon>
        <taxon>Gammaproteobacteria</taxon>
        <taxon>Lysobacterales</taxon>
        <taxon>Lysobacteraceae</taxon>
        <taxon>Stenotrophomonas</taxon>
    </lineage>
</organism>
<evidence type="ECO:0000259" key="7">
    <source>
        <dbReference type="Pfam" id="PF02974"/>
    </source>
</evidence>
<feature type="compositionally biased region" description="Low complexity" evidence="5">
    <location>
        <begin position="33"/>
        <end position="57"/>
    </location>
</feature>
<feature type="region of interest" description="Disordered" evidence="5">
    <location>
        <begin position="32"/>
        <end position="117"/>
    </location>
</feature>
<gene>
    <name evidence="8" type="ORF">JJW18_01265</name>
    <name evidence="9" type="ORF">JJW19_06030</name>
</gene>
<accession>A0AAW4GD29</accession>
<reference evidence="8" key="2">
    <citation type="submission" date="2021-01" db="EMBL/GenBank/DDBJ databases">
        <authorList>
            <person name="Yu Y."/>
        </authorList>
    </citation>
    <scope>NUCLEOTIDE SEQUENCE</scope>
    <source>
        <strain evidence="8">As-5</strain>
        <strain evidence="9">As-6</strain>
    </source>
</reference>
<feature type="chain" id="PRO_5043722372" evidence="6">
    <location>
        <begin position="25"/>
        <end position="218"/>
    </location>
</feature>
<feature type="domain" description="Alkaline proteinase inhibitor/ Outer membrane lipoprotein Omp19" evidence="7">
    <location>
        <begin position="123"/>
        <end position="214"/>
    </location>
</feature>
<dbReference type="InterPro" id="IPR016085">
    <property type="entry name" value="Protease_inh_B-barrel_dom"/>
</dbReference>
<dbReference type="AlphaFoldDB" id="A0AAW4GD29"/>
<evidence type="ECO:0000256" key="1">
    <source>
        <dbReference type="ARBA" id="ARBA00006813"/>
    </source>
</evidence>
<comment type="caution">
    <text evidence="8">The sequence shown here is derived from an EMBL/GenBank/DDBJ whole genome shotgun (WGS) entry which is preliminary data.</text>
</comment>
<sequence>MATVFPYLGLLALCSLAAPATTLAQDASIGFGQQSSSTQSSSTSQTTETTRSTSGSSNDDSAGKNTGDSAFGNLGSMTTRSSSTGSSHSESRSERKGAEIDIGFHEDRSDDLGHDRHRGDPVNESDLFGNWTLGQENGNSCTIELKNSPWFGGYGAWVPAGCPDEFFAANRWLLSGNQLLITDTDNKVIGRFRQSGGGRWSGRRESDGARLYLNQVGR</sequence>
<keyword evidence="8" id="KW-0646">Protease inhibitor</keyword>
<dbReference type="InterPro" id="IPR021140">
    <property type="entry name" value="Inh/Omp19"/>
</dbReference>
<feature type="compositionally biased region" description="Low complexity" evidence="5">
    <location>
        <begin position="75"/>
        <end position="88"/>
    </location>
</feature>
<keyword evidence="4" id="KW-0481">Metalloenzyme inhibitor</keyword>
<feature type="compositionally biased region" description="Polar residues" evidence="5">
    <location>
        <begin position="58"/>
        <end position="68"/>
    </location>
</feature>
<comment type="similarity">
    <text evidence="1">Belongs to the protease inhibitor I38 family.</text>
</comment>
<dbReference type="EMBL" id="JAFFTB010000009">
    <property type="protein sequence ID" value="MBM9937696.1"/>
    <property type="molecule type" value="Genomic_DNA"/>
</dbReference>
<evidence type="ECO:0000256" key="6">
    <source>
        <dbReference type="SAM" id="SignalP"/>
    </source>
</evidence>
<keyword evidence="2 8" id="KW-0483">Metalloprotease inhibitor</keyword>
<protein>
    <submittedName>
        <fullName evidence="8">AprI/Inh family metalloprotease inhibitor</fullName>
    </submittedName>
</protein>
<dbReference type="Proteomes" id="UP000784064">
    <property type="component" value="Unassembled WGS sequence"/>
</dbReference>
<dbReference type="GO" id="GO:0004866">
    <property type="term" value="F:endopeptidase inhibitor activity"/>
    <property type="evidence" value="ECO:0007669"/>
    <property type="project" value="InterPro"/>
</dbReference>
<dbReference type="Proteomes" id="UP000749453">
    <property type="component" value="Unassembled WGS sequence"/>
</dbReference>
<dbReference type="RefSeq" id="WP_205404232.1">
    <property type="nucleotide sequence ID" value="NZ_JAFFTA010000001.1"/>
</dbReference>
<dbReference type="Gene3D" id="2.40.128.10">
    <property type="match status" value="1"/>
</dbReference>
<feature type="compositionally biased region" description="Basic and acidic residues" evidence="5">
    <location>
        <begin position="89"/>
        <end position="117"/>
    </location>
</feature>
<evidence type="ECO:0000256" key="2">
    <source>
        <dbReference type="ARBA" id="ARBA00022608"/>
    </source>
</evidence>